<dbReference type="EMBL" id="JAWQEG010005903">
    <property type="protein sequence ID" value="KAK3856364.1"/>
    <property type="molecule type" value="Genomic_DNA"/>
</dbReference>
<accession>A0AAE1ELI1</accession>
<feature type="region of interest" description="Disordered" evidence="1">
    <location>
        <begin position="122"/>
        <end position="141"/>
    </location>
</feature>
<proteinExistence type="predicted"/>
<evidence type="ECO:0000256" key="1">
    <source>
        <dbReference type="SAM" id="MobiDB-lite"/>
    </source>
</evidence>
<dbReference type="AlphaFoldDB" id="A0AAE1ELI1"/>
<protein>
    <submittedName>
        <fullName evidence="2">Uncharacterized protein</fullName>
    </submittedName>
</protein>
<keyword evidence="3" id="KW-1185">Reference proteome</keyword>
<evidence type="ECO:0000313" key="3">
    <source>
        <dbReference type="Proteomes" id="UP001286313"/>
    </source>
</evidence>
<feature type="region of interest" description="Disordered" evidence="1">
    <location>
        <begin position="24"/>
        <end position="114"/>
    </location>
</feature>
<organism evidence="2 3">
    <name type="scientific">Petrolisthes cinctipes</name>
    <name type="common">Flat porcelain crab</name>
    <dbReference type="NCBI Taxonomy" id="88211"/>
    <lineage>
        <taxon>Eukaryota</taxon>
        <taxon>Metazoa</taxon>
        <taxon>Ecdysozoa</taxon>
        <taxon>Arthropoda</taxon>
        <taxon>Crustacea</taxon>
        <taxon>Multicrustacea</taxon>
        <taxon>Malacostraca</taxon>
        <taxon>Eumalacostraca</taxon>
        <taxon>Eucarida</taxon>
        <taxon>Decapoda</taxon>
        <taxon>Pleocyemata</taxon>
        <taxon>Anomura</taxon>
        <taxon>Galatheoidea</taxon>
        <taxon>Porcellanidae</taxon>
        <taxon>Petrolisthes</taxon>
    </lineage>
</organism>
<dbReference type="Proteomes" id="UP001286313">
    <property type="component" value="Unassembled WGS sequence"/>
</dbReference>
<reference evidence="2" key="1">
    <citation type="submission" date="2023-10" db="EMBL/GenBank/DDBJ databases">
        <title>Genome assemblies of two species of porcelain crab, Petrolisthes cinctipes and Petrolisthes manimaculis (Anomura: Porcellanidae).</title>
        <authorList>
            <person name="Angst P."/>
        </authorList>
    </citation>
    <scope>NUCLEOTIDE SEQUENCE</scope>
    <source>
        <strain evidence="2">PB745_01</strain>
        <tissue evidence="2">Gill</tissue>
    </source>
</reference>
<comment type="caution">
    <text evidence="2">The sequence shown here is derived from an EMBL/GenBank/DDBJ whole genome shotgun (WGS) entry which is preliminary data.</text>
</comment>
<name>A0AAE1ELI1_PETCI</name>
<gene>
    <name evidence="2" type="ORF">Pcinc_037309</name>
</gene>
<evidence type="ECO:0000313" key="2">
    <source>
        <dbReference type="EMBL" id="KAK3856364.1"/>
    </source>
</evidence>
<sequence length="141" mass="15679">MGIAAQTVAYLGFPLHSQFGPRFPTPPDIIRPSLASNIKELPPHPRTPTSTTHPHPRTPTPTHELPPPPRNSHPHPRTPTSTHFTHELPPPPTPPTNSENTHLHPLHPRTPTSTHFTHELLPLTHEPNSPIIYENPPLPHP</sequence>